<reference evidence="2" key="1">
    <citation type="submission" date="2021-01" db="EMBL/GenBank/DDBJ databases">
        <authorList>
            <person name="Corre E."/>
            <person name="Pelletier E."/>
            <person name="Niang G."/>
            <person name="Scheremetjew M."/>
            <person name="Finn R."/>
            <person name="Kale V."/>
            <person name="Holt S."/>
            <person name="Cochrane G."/>
            <person name="Meng A."/>
            <person name="Brown T."/>
            <person name="Cohen L."/>
        </authorList>
    </citation>
    <scope>NUCLEOTIDE SEQUENCE</scope>
    <source>
        <strain evidence="2">CCMP1320</strain>
    </source>
</reference>
<evidence type="ECO:0000313" key="2">
    <source>
        <dbReference type="EMBL" id="CAE0505215.1"/>
    </source>
</evidence>
<name>A0A7S3R7U0_DUNTE</name>
<dbReference type="AlphaFoldDB" id="A0A7S3R7U0"/>
<dbReference type="EMBL" id="HBIP01033262">
    <property type="protein sequence ID" value="CAE0505215.1"/>
    <property type="molecule type" value="Transcribed_RNA"/>
</dbReference>
<organism evidence="2">
    <name type="scientific">Dunaliella tertiolecta</name>
    <name type="common">Green alga</name>
    <dbReference type="NCBI Taxonomy" id="3047"/>
    <lineage>
        <taxon>Eukaryota</taxon>
        <taxon>Viridiplantae</taxon>
        <taxon>Chlorophyta</taxon>
        <taxon>core chlorophytes</taxon>
        <taxon>Chlorophyceae</taxon>
        <taxon>CS clade</taxon>
        <taxon>Chlamydomonadales</taxon>
        <taxon>Dunaliellaceae</taxon>
        <taxon>Dunaliella</taxon>
    </lineage>
</organism>
<accession>A0A7S3R7U0</accession>
<sequence>MLQDTNKQDVSLGVGEGDEDLDLDAMAMDAFGAAPRTAGGSAKRKLVEEEDTPVIAGQPPRPGAPKRPRNAAAVPAEKGIPATKQEPTAAAQPSIPASEVTAEEIAAELRKAGGGLPLQQIKSIFMARIKGKAATDAFKSKLLQVARSDKGGPDGKLVLVVLKDEWRQPQT</sequence>
<evidence type="ECO:0008006" key="3">
    <source>
        <dbReference type="Google" id="ProtNLM"/>
    </source>
</evidence>
<feature type="region of interest" description="Disordered" evidence="1">
    <location>
        <begin position="34"/>
        <end position="97"/>
    </location>
</feature>
<proteinExistence type="predicted"/>
<evidence type="ECO:0000256" key="1">
    <source>
        <dbReference type="SAM" id="MobiDB-lite"/>
    </source>
</evidence>
<gene>
    <name evidence="2" type="ORF">DTER00134_LOCUS20288</name>
</gene>
<protein>
    <recommendedName>
        <fullName evidence="3">Transcription initiation factor IIF subunit alpha</fullName>
    </recommendedName>
</protein>